<sequence>MLRASAICPVILYVQGIDAGMRLVVFAAYPGIFFRFTVGVRNRSAAIQSLIHTQIRHKLRAIFRPAIHKIGMGGIKTSPALFPGFAMHYRVHRQFYFGRIQRGDLREYPGDVHINRRDFDRIVCGTFPVVGIDSVIVAMGWFQVDAIPTVGESDPDIKLDGIARFTQAAYFAYLVGVTFAVGT</sequence>
<protein>
    <submittedName>
        <fullName evidence="1">Uncharacterized protein</fullName>
    </submittedName>
</protein>
<dbReference type="Proteomes" id="UP000042394">
    <property type="component" value="Unassembled WGS sequence"/>
</dbReference>
<reference evidence="1 2" key="1">
    <citation type="submission" date="2015-03" db="EMBL/GenBank/DDBJ databases">
        <authorList>
            <consortium name="Pathogen Informatics"/>
        </authorList>
    </citation>
    <scope>NUCLEOTIDE SEQUENCE [LARGE SCALE GENOMIC DNA]</scope>
    <source>
        <strain evidence="1 2">D4891</strain>
    </source>
</reference>
<organism evidence="1 2">
    <name type="scientific">Salmonella enterica subsp. enterica serovar Bovismorbificans</name>
    <dbReference type="NCBI Taxonomy" id="58097"/>
    <lineage>
        <taxon>Bacteria</taxon>
        <taxon>Pseudomonadati</taxon>
        <taxon>Pseudomonadota</taxon>
        <taxon>Gammaproteobacteria</taxon>
        <taxon>Enterobacterales</taxon>
        <taxon>Enterobacteriaceae</taxon>
        <taxon>Salmonella</taxon>
    </lineage>
</organism>
<name>A0A655C6E6_SALET</name>
<evidence type="ECO:0000313" key="2">
    <source>
        <dbReference type="Proteomes" id="UP000042394"/>
    </source>
</evidence>
<dbReference type="AlphaFoldDB" id="A0A655C6E6"/>
<dbReference type="EMBL" id="CQPD01000012">
    <property type="protein sequence ID" value="CNT96757.1"/>
    <property type="molecule type" value="Genomic_DNA"/>
</dbReference>
<proteinExistence type="predicted"/>
<evidence type="ECO:0000313" key="1">
    <source>
        <dbReference type="EMBL" id="CNT96757.1"/>
    </source>
</evidence>
<accession>A0A655C6E6</accession>
<gene>
    <name evidence="1" type="ORF">ERS008207_01475</name>
</gene>